<dbReference type="RefSeq" id="WP_108967119.1">
    <property type="nucleotide sequence ID" value="NZ_CP022189.1"/>
</dbReference>
<sequence length="64" mass="6695">MSTLLALTILAATSALVLGNIRVVAIDTFRALADATSRARASGTLGAKLAFGLLWLMIFLLGYV</sequence>
<dbReference type="OrthoDB" id="7876780at2"/>
<keyword evidence="1" id="KW-0472">Membrane</keyword>
<feature type="transmembrane region" description="Helical" evidence="1">
    <location>
        <begin position="43"/>
        <end position="63"/>
    </location>
</feature>
<organism evidence="2 3">
    <name type="scientific">Alloyangia pacifica</name>
    <dbReference type="NCBI Taxonomy" id="311180"/>
    <lineage>
        <taxon>Bacteria</taxon>
        <taxon>Pseudomonadati</taxon>
        <taxon>Pseudomonadota</taxon>
        <taxon>Alphaproteobacteria</taxon>
        <taxon>Rhodobacterales</taxon>
        <taxon>Roseobacteraceae</taxon>
        <taxon>Alloyangia</taxon>
    </lineage>
</organism>
<keyword evidence="1" id="KW-0812">Transmembrane</keyword>
<protein>
    <submittedName>
        <fullName evidence="2">Uncharacterized protein</fullName>
    </submittedName>
</protein>
<keyword evidence="1" id="KW-1133">Transmembrane helix</keyword>
<accession>A0A2U8HF04</accession>
<dbReference type="KEGG" id="ypac:CEW88_12095"/>
<evidence type="ECO:0000313" key="3">
    <source>
        <dbReference type="Proteomes" id="UP000244915"/>
    </source>
</evidence>
<gene>
    <name evidence="2" type="ORF">CEW88_12095</name>
</gene>
<dbReference type="Proteomes" id="UP000244915">
    <property type="component" value="Chromosome 1"/>
</dbReference>
<dbReference type="EMBL" id="CP022189">
    <property type="protein sequence ID" value="AWI84358.1"/>
    <property type="molecule type" value="Genomic_DNA"/>
</dbReference>
<name>A0A2U8HF04_9RHOB</name>
<proteinExistence type="predicted"/>
<dbReference type="AlphaFoldDB" id="A0A2U8HF04"/>
<reference evidence="2 3" key="1">
    <citation type="submission" date="2017-06" db="EMBL/GenBank/DDBJ databases">
        <title>Yangia sp. YSBP01 complete genome sequence.</title>
        <authorList>
            <person name="Woo J.-H."/>
            <person name="Kim H.-S."/>
        </authorList>
    </citation>
    <scope>NUCLEOTIDE SEQUENCE [LARGE SCALE GENOMIC DNA]</scope>
    <source>
        <strain evidence="2 3">YSBP01</strain>
    </source>
</reference>
<evidence type="ECO:0000256" key="1">
    <source>
        <dbReference type="SAM" id="Phobius"/>
    </source>
</evidence>
<evidence type="ECO:0000313" key="2">
    <source>
        <dbReference type="EMBL" id="AWI84358.1"/>
    </source>
</evidence>